<feature type="signal peptide" evidence="1">
    <location>
        <begin position="1"/>
        <end position="21"/>
    </location>
</feature>
<dbReference type="EMBL" id="JAUCMV010000004">
    <property type="protein sequence ID" value="KAK0400628.1"/>
    <property type="molecule type" value="Genomic_DNA"/>
</dbReference>
<keyword evidence="3" id="KW-1185">Reference proteome</keyword>
<keyword evidence="1" id="KW-0732">Signal</keyword>
<evidence type="ECO:0000313" key="3">
    <source>
        <dbReference type="Proteomes" id="UP001175271"/>
    </source>
</evidence>
<name>A0AA39H7E8_9BILA</name>
<feature type="chain" id="PRO_5041316082" evidence="1">
    <location>
        <begin position="22"/>
        <end position="72"/>
    </location>
</feature>
<comment type="caution">
    <text evidence="2">The sequence shown here is derived from an EMBL/GenBank/DDBJ whole genome shotgun (WGS) entry which is preliminary data.</text>
</comment>
<evidence type="ECO:0000256" key="1">
    <source>
        <dbReference type="SAM" id="SignalP"/>
    </source>
</evidence>
<dbReference type="Proteomes" id="UP001175271">
    <property type="component" value="Unassembled WGS sequence"/>
</dbReference>
<accession>A0AA39H7E8</accession>
<reference evidence="2" key="1">
    <citation type="submission" date="2023-06" db="EMBL/GenBank/DDBJ databases">
        <title>Genomic analysis of the entomopathogenic nematode Steinernema hermaphroditum.</title>
        <authorList>
            <person name="Schwarz E.M."/>
            <person name="Heppert J.K."/>
            <person name="Baniya A."/>
            <person name="Schwartz H.T."/>
            <person name="Tan C.-H."/>
            <person name="Antoshechkin I."/>
            <person name="Sternberg P.W."/>
            <person name="Goodrich-Blair H."/>
            <person name="Dillman A.R."/>
        </authorList>
    </citation>
    <scope>NUCLEOTIDE SEQUENCE</scope>
    <source>
        <strain evidence="2">PS9179</strain>
        <tissue evidence="2">Whole animal</tissue>
    </source>
</reference>
<dbReference type="AlphaFoldDB" id="A0AA39H7E8"/>
<evidence type="ECO:0000313" key="2">
    <source>
        <dbReference type="EMBL" id="KAK0400628.1"/>
    </source>
</evidence>
<proteinExistence type="predicted"/>
<sequence length="72" mass="8566">MTRLALLTLLTVLLILPQAEAGRLTFGFQFLYERKHKHMLKHLFPLTTTLRPPTRDPSYYSFLLKQPILIWR</sequence>
<protein>
    <submittedName>
        <fullName evidence="2">Uncharacterized protein</fullName>
    </submittedName>
</protein>
<organism evidence="2 3">
    <name type="scientific">Steinernema hermaphroditum</name>
    <dbReference type="NCBI Taxonomy" id="289476"/>
    <lineage>
        <taxon>Eukaryota</taxon>
        <taxon>Metazoa</taxon>
        <taxon>Ecdysozoa</taxon>
        <taxon>Nematoda</taxon>
        <taxon>Chromadorea</taxon>
        <taxon>Rhabditida</taxon>
        <taxon>Tylenchina</taxon>
        <taxon>Panagrolaimomorpha</taxon>
        <taxon>Strongyloidoidea</taxon>
        <taxon>Steinernematidae</taxon>
        <taxon>Steinernema</taxon>
    </lineage>
</organism>
<gene>
    <name evidence="2" type="ORF">QR680_015357</name>
</gene>